<evidence type="ECO:0000313" key="1">
    <source>
        <dbReference type="EMBL" id="TVU25790.1"/>
    </source>
</evidence>
<accession>A0A5J9URW1</accession>
<dbReference type="AlphaFoldDB" id="A0A5J9URW1"/>
<dbReference type="Proteomes" id="UP000324897">
    <property type="component" value="Chromosome 2"/>
</dbReference>
<organism evidence="1 2">
    <name type="scientific">Eragrostis curvula</name>
    <name type="common">weeping love grass</name>
    <dbReference type="NCBI Taxonomy" id="38414"/>
    <lineage>
        <taxon>Eukaryota</taxon>
        <taxon>Viridiplantae</taxon>
        <taxon>Streptophyta</taxon>
        <taxon>Embryophyta</taxon>
        <taxon>Tracheophyta</taxon>
        <taxon>Spermatophyta</taxon>
        <taxon>Magnoliopsida</taxon>
        <taxon>Liliopsida</taxon>
        <taxon>Poales</taxon>
        <taxon>Poaceae</taxon>
        <taxon>PACMAD clade</taxon>
        <taxon>Chloridoideae</taxon>
        <taxon>Eragrostideae</taxon>
        <taxon>Eragrostidinae</taxon>
        <taxon>Eragrostis</taxon>
    </lineage>
</organism>
<dbReference type="EMBL" id="RWGY01000013">
    <property type="protein sequence ID" value="TVU25790.1"/>
    <property type="molecule type" value="Genomic_DNA"/>
</dbReference>
<reference evidence="1 2" key="1">
    <citation type="journal article" date="2019" name="Sci. Rep.">
        <title>A high-quality genome of Eragrostis curvula grass provides insights into Poaceae evolution and supports new strategies to enhance forage quality.</title>
        <authorList>
            <person name="Carballo J."/>
            <person name="Santos B.A.C.M."/>
            <person name="Zappacosta D."/>
            <person name="Garbus I."/>
            <person name="Selva J.P."/>
            <person name="Gallo C.A."/>
            <person name="Diaz A."/>
            <person name="Albertini E."/>
            <person name="Caccamo M."/>
            <person name="Echenique V."/>
        </authorList>
    </citation>
    <scope>NUCLEOTIDE SEQUENCE [LARGE SCALE GENOMIC DNA]</scope>
    <source>
        <strain evidence="2">cv. Victoria</strain>
        <tissue evidence="1">Leaf</tissue>
    </source>
</reference>
<feature type="non-terminal residue" evidence="1">
    <location>
        <position position="1"/>
    </location>
</feature>
<keyword evidence="2" id="KW-1185">Reference proteome</keyword>
<evidence type="ECO:0000313" key="2">
    <source>
        <dbReference type="Proteomes" id="UP000324897"/>
    </source>
</evidence>
<sequence length="175" mass="20079">MVYAVSCLSSFKNLERHLDLGINKVRNYSPVPTINNSIKETRSRKLRLLILKLADVFQQSASEIRVALADLSSPKLVVEYILKLKEEKKIQVICLLWTWWSERNRIREGENRRTVANLAHGIHIYSLEILRVLEKEKKPRSKSTSRWTRPDTGVLKINCDASIMAVSGTGGWGYD</sequence>
<protein>
    <recommendedName>
        <fullName evidence="3">RNase H type-1 domain-containing protein</fullName>
    </recommendedName>
</protein>
<evidence type="ECO:0008006" key="3">
    <source>
        <dbReference type="Google" id="ProtNLM"/>
    </source>
</evidence>
<proteinExistence type="predicted"/>
<dbReference type="Gramene" id="TVU25790">
    <property type="protein sequence ID" value="TVU25790"/>
    <property type="gene ID" value="EJB05_28299"/>
</dbReference>
<name>A0A5J9URW1_9POAL</name>
<comment type="caution">
    <text evidence="1">The sequence shown here is derived from an EMBL/GenBank/DDBJ whole genome shotgun (WGS) entry which is preliminary data.</text>
</comment>
<gene>
    <name evidence="1" type="ORF">EJB05_28299</name>
</gene>